<accession>A0A284RXZ5</accession>
<proteinExistence type="predicted"/>
<keyword evidence="2" id="KW-1185">Reference proteome</keyword>
<evidence type="ECO:0008006" key="3">
    <source>
        <dbReference type="Google" id="ProtNLM"/>
    </source>
</evidence>
<dbReference type="STRING" id="47428.A0A284RXZ5"/>
<evidence type="ECO:0000313" key="2">
    <source>
        <dbReference type="Proteomes" id="UP000219338"/>
    </source>
</evidence>
<dbReference type="OMA" id="CAVACHF"/>
<gene>
    <name evidence="1" type="ORF">ARMOST_17058</name>
</gene>
<dbReference type="EMBL" id="FUEG01000020">
    <property type="protein sequence ID" value="SJL13612.1"/>
    <property type="molecule type" value="Genomic_DNA"/>
</dbReference>
<dbReference type="OrthoDB" id="2665493at2759"/>
<evidence type="ECO:0000313" key="1">
    <source>
        <dbReference type="EMBL" id="SJL13612.1"/>
    </source>
</evidence>
<name>A0A284RXZ5_ARMOS</name>
<sequence length="318" mass="36174">MATKPTITIADAPFDDPADSIDLVIRTADNVDFYVLSGLLSLKSPSSFFRHVLKSSQHTEEKDGFPVLEVEEDSDTFRTILLLCYPNVAPQIKSVEQIVAVKKALDKYCMDHILDLFVQMVIASPLMKEQALRIFAHAVVNGWRVLGEAAAKDTLSIPLDDPEAELEDLSYINTLQYIRLRNYHRKCRQTAQDVLLKPKAAPWLEGKASELLFPHYSTDRCRWCGGRLGCWLPSPGFYTHPWVTDYHTAVKAEMLRRPHPETALDEAIIADAVTNSISQCEEEWKKIAISQVRLWGKFLMEEMDKQISQVPLNIDWTK</sequence>
<reference evidence="2" key="1">
    <citation type="journal article" date="2017" name="Nat. Ecol. Evol.">
        <title>Genome expansion and lineage-specific genetic innovations in the forest pathogenic fungi Armillaria.</title>
        <authorList>
            <person name="Sipos G."/>
            <person name="Prasanna A.N."/>
            <person name="Walter M.C."/>
            <person name="O'Connor E."/>
            <person name="Balint B."/>
            <person name="Krizsan K."/>
            <person name="Kiss B."/>
            <person name="Hess J."/>
            <person name="Varga T."/>
            <person name="Slot J."/>
            <person name="Riley R."/>
            <person name="Boka B."/>
            <person name="Rigling D."/>
            <person name="Barry K."/>
            <person name="Lee J."/>
            <person name="Mihaltcheva S."/>
            <person name="LaButti K."/>
            <person name="Lipzen A."/>
            <person name="Waldron R."/>
            <person name="Moloney N.M."/>
            <person name="Sperisen C."/>
            <person name="Kredics L."/>
            <person name="Vagvoelgyi C."/>
            <person name="Patrignani A."/>
            <person name="Fitzpatrick D."/>
            <person name="Nagy I."/>
            <person name="Doyle S."/>
            <person name="Anderson J.B."/>
            <person name="Grigoriev I.V."/>
            <person name="Gueldener U."/>
            <person name="Muensterkoetter M."/>
            <person name="Nagy L.G."/>
        </authorList>
    </citation>
    <scope>NUCLEOTIDE SEQUENCE [LARGE SCALE GENOMIC DNA]</scope>
    <source>
        <strain evidence="2">C18/9</strain>
    </source>
</reference>
<protein>
    <recommendedName>
        <fullName evidence="3">BTB domain-containing protein</fullName>
    </recommendedName>
</protein>
<dbReference type="AlphaFoldDB" id="A0A284RXZ5"/>
<organism evidence="1 2">
    <name type="scientific">Armillaria ostoyae</name>
    <name type="common">Armillaria root rot fungus</name>
    <dbReference type="NCBI Taxonomy" id="47428"/>
    <lineage>
        <taxon>Eukaryota</taxon>
        <taxon>Fungi</taxon>
        <taxon>Dikarya</taxon>
        <taxon>Basidiomycota</taxon>
        <taxon>Agaricomycotina</taxon>
        <taxon>Agaricomycetes</taxon>
        <taxon>Agaricomycetidae</taxon>
        <taxon>Agaricales</taxon>
        <taxon>Marasmiineae</taxon>
        <taxon>Physalacriaceae</taxon>
        <taxon>Armillaria</taxon>
    </lineage>
</organism>
<dbReference type="Proteomes" id="UP000219338">
    <property type="component" value="Unassembled WGS sequence"/>
</dbReference>